<dbReference type="GO" id="GO:0006631">
    <property type="term" value="P:fatty acid metabolic process"/>
    <property type="evidence" value="ECO:0007669"/>
    <property type="project" value="TreeGrafter"/>
</dbReference>
<dbReference type="InterPro" id="IPR025110">
    <property type="entry name" value="AMP-bd_C"/>
</dbReference>
<organism evidence="4 5">
    <name type="scientific">Penicillium brevicompactum</name>
    <dbReference type="NCBI Taxonomy" id="5074"/>
    <lineage>
        <taxon>Eukaryota</taxon>
        <taxon>Fungi</taxon>
        <taxon>Dikarya</taxon>
        <taxon>Ascomycota</taxon>
        <taxon>Pezizomycotina</taxon>
        <taxon>Eurotiomycetes</taxon>
        <taxon>Eurotiomycetidae</taxon>
        <taxon>Eurotiales</taxon>
        <taxon>Aspergillaceae</taxon>
        <taxon>Penicillium</taxon>
    </lineage>
</organism>
<dbReference type="Gene3D" id="3.40.50.12780">
    <property type="entry name" value="N-terminal domain of ligase-like"/>
    <property type="match status" value="1"/>
</dbReference>
<sequence>MGLTVQPTPEEARIASFLAEDGGFPNDDIFISFLSRARNAGTRIASHDPDSVGSPTFNQFVADIIHLRHRLKKELLDHLDSHGILKNAVPVCVFSAANYEFSVAALAILALGGLVVPLPTAASPEFVSHILRKSPVRCLLTSKKCFDQAEEAQAFATTNSLPHINLLPIESLNKCPSSLWTISGLEINKDISILESRPGLVVFTSGTTGNRKGVIHSREWYAKIAREPQAPDDEAIYVARPASWMGGSFPLLRAALTASRSEIMDPASTAEETWERIRLHGLTYIVSGCGWYEQLARYYKENIEAHPRKEEYLHAISKVRTALIGASVPVPSLLKILREEFKLPLQICYGSSEIGSMVLGTSTQEIVKGDRCLGRLWSPDMPVKLSNDKEGEILVGGMRTFLGYLNNEPSIDGLFDEEGYFRTGDIAHQEGIYYFFDGRGALDFIKTAGGRVPVIELEEVIRKLNYLKEAYVVPVKDRTIGTRLGVLVKPRKGVVSLETLRADLASRLPNFMLPNAFRLMLDEEQVPRTPSDKVAKNKLIEEFFPYTEGKGLPHTVELWDLSCSDL</sequence>
<name>A0A9W9S0A5_PENBR</name>
<dbReference type="EMBL" id="JAPZBR010000001">
    <property type="protein sequence ID" value="KAJ5367168.1"/>
    <property type="molecule type" value="Genomic_DNA"/>
</dbReference>
<dbReference type="InterPro" id="IPR045851">
    <property type="entry name" value="AMP-bd_C_sf"/>
</dbReference>
<proteinExistence type="inferred from homology"/>
<dbReference type="InterPro" id="IPR000873">
    <property type="entry name" value="AMP-dep_synth/lig_dom"/>
</dbReference>
<reference evidence="4" key="2">
    <citation type="journal article" date="2023" name="IMA Fungus">
        <title>Comparative genomic study of the Penicillium genus elucidates a diverse pangenome and 15 lateral gene transfer events.</title>
        <authorList>
            <person name="Petersen C."/>
            <person name="Sorensen T."/>
            <person name="Nielsen M.R."/>
            <person name="Sondergaard T.E."/>
            <person name="Sorensen J.L."/>
            <person name="Fitzpatrick D.A."/>
            <person name="Frisvad J.C."/>
            <person name="Nielsen K.L."/>
        </authorList>
    </citation>
    <scope>NUCLEOTIDE SEQUENCE</scope>
    <source>
        <strain evidence="4">IBT 35675</strain>
    </source>
</reference>
<evidence type="ECO:0000259" key="3">
    <source>
        <dbReference type="Pfam" id="PF13193"/>
    </source>
</evidence>
<feature type="domain" description="AMP-dependent synthetase/ligase" evidence="2">
    <location>
        <begin position="78"/>
        <end position="405"/>
    </location>
</feature>
<gene>
    <name evidence="4" type="ORF">N7541_001109</name>
</gene>
<comment type="similarity">
    <text evidence="1">Belongs to the ATP-dependent AMP-binding enzyme family.</text>
</comment>
<protein>
    <recommendedName>
        <fullName evidence="6">AMP-dependent synthetase/ligase domain-containing protein</fullName>
    </recommendedName>
</protein>
<evidence type="ECO:0008006" key="6">
    <source>
        <dbReference type="Google" id="ProtNLM"/>
    </source>
</evidence>
<evidence type="ECO:0000313" key="4">
    <source>
        <dbReference type="EMBL" id="KAJ5367168.1"/>
    </source>
</evidence>
<evidence type="ECO:0000256" key="1">
    <source>
        <dbReference type="ARBA" id="ARBA00006432"/>
    </source>
</evidence>
<accession>A0A9W9S0A5</accession>
<evidence type="ECO:0000313" key="5">
    <source>
        <dbReference type="Proteomes" id="UP001148299"/>
    </source>
</evidence>
<dbReference type="Proteomes" id="UP001148299">
    <property type="component" value="Unassembled WGS sequence"/>
</dbReference>
<dbReference type="AlphaFoldDB" id="A0A9W9S0A5"/>
<dbReference type="Gene3D" id="3.30.300.30">
    <property type="match status" value="1"/>
</dbReference>
<feature type="domain" description="AMP-binding enzyme C-terminal" evidence="3">
    <location>
        <begin position="456"/>
        <end position="533"/>
    </location>
</feature>
<dbReference type="PANTHER" id="PTHR43201:SF8">
    <property type="entry name" value="ACYL-COA SYNTHETASE FAMILY MEMBER 3"/>
    <property type="match status" value="1"/>
</dbReference>
<comment type="caution">
    <text evidence="4">The sequence shown here is derived from an EMBL/GenBank/DDBJ whole genome shotgun (WGS) entry which is preliminary data.</text>
</comment>
<dbReference type="Pfam" id="PF00501">
    <property type="entry name" value="AMP-binding"/>
    <property type="match status" value="1"/>
</dbReference>
<dbReference type="InterPro" id="IPR042099">
    <property type="entry name" value="ANL_N_sf"/>
</dbReference>
<dbReference type="GO" id="GO:0031956">
    <property type="term" value="F:medium-chain fatty acid-CoA ligase activity"/>
    <property type="evidence" value="ECO:0007669"/>
    <property type="project" value="TreeGrafter"/>
</dbReference>
<reference evidence="4" key="1">
    <citation type="submission" date="2022-12" db="EMBL/GenBank/DDBJ databases">
        <authorList>
            <person name="Petersen C."/>
        </authorList>
    </citation>
    <scope>NUCLEOTIDE SEQUENCE</scope>
    <source>
        <strain evidence="4">IBT 35675</strain>
    </source>
</reference>
<dbReference type="PANTHER" id="PTHR43201">
    <property type="entry name" value="ACYL-COA SYNTHETASE"/>
    <property type="match status" value="1"/>
</dbReference>
<dbReference type="SUPFAM" id="SSF56801">
    <property type="entry name" value="Acetyl-CoA synthetase-like"/>
    <property type="match status" value="1"/>
</dbReference>
<dbReference type="CDD" id="cd04433">
    <property type="entry name" value="AFD_class_I"/>
    <property type="match status" value="1"/>
</dbReference>
<keyword evidence="5" id="KW-1185">Reference proteome</keyword>
<evidence type="ECO:0000259" key="2">
    <source>
        <dbReference type="Pfam" id="PF00501"/>
    </source>
</evidence>
<dbReference type="Pfam" id="PF13193">
    <property type="entry name" value="AMP-binding_C"/>
    <property type="match status" value="1"/>
</dbReference>